<gene>
    <name evidence="2" type="ORF">JCM21714_1661</name>
</gene>
<accession>W4VHL4</accession>
<proteinExistence type="predicted"/>
<dbReference type="SUPFAM" id="SSF69618">
    <property type="entry name" value="HemD-like"/>
    <property type="match status" value="1"/>
</dbReference>
<dbReference type="STRING" id="1298598.JCM21714_1661"/>
<comment type="caution">
    <text evidence="2">The sequence shown here is derived from an EMBL/GenBank/DDBJ whole genome shotgun (WGS) entry which is preliminary data.</text>
</comment>
<reference evidence="2 3" key="1">
    <citation type="journal article" date="2014" name="Genome Announc.">
        <title>Draft Genome Sequence of the Boron-Tolerant and Moderately Halotolerant Bacterium Gracilibacillus boraciitolerans JCM 21714T.</title>
        <authorList>
            <person name="Ahmed I."/>
            <person name="Oshima K."/>
            <person name="Suda W."/>
            <person name="Kitamura K."/>
            <person name="Iida T."/>
            <person name="Ohmori Y."/>
            <person name="Fujiwara T."/>
            <person name="Hattori M."/>
            <person name="Ohkuma M."/>
        </authorList>
    </citation>
    <scope>NUCLEOTIDE SEQUENCE [LARGE SCALE GENOMIC DNA]</scope>
    <source>
        <strain evidence="2 3">JCM 21714</strain>
    </source>
</reference>
<evidence type="ECO:0000259" key="1">
    <source>
        <dbReference type="Pfam" id="PF02602"/>
    </source>
</evidence>
<evidence type="ECO:0000313" key="3">
    <source>
        <dbReference type="Proteomes" id="UP000019102"/>
    </source>
</evidence>
<organism evidence="2 3">
    <name type="scientific">Gracilibacillus boraciitolerans JCM 21714</name>
    <dbReference type="NCBI Taxonomy" id="1298598"/>
    <lineage>
        <taxon>Bacteria</taxon>
        <taxon>Bacillati</taxon>
        <taxon>Bacillota</taxon>
        <taxon>Bacilli</taxon>
        <taxon>Bacillales</taxon>
        <taxon>Bacillaceae</taxon>
        <taxon>Gracilibacillus</taxon>
    </lineage>
</organism>
<dbReference type="InterPro" id="IPR003754">
    <property type="entry name" value="4pyrrol_synth_uPrphyn_synth"/>
</dbReference>
<dbReference type="GO" id="GO:0004852">
    <property type="term" value="F:uroporphyrinogen-III synthase activity"/>
    <property type="evidence" value="ECO:0007669"/>
    <property type="project" value="InterPro"/>
</dbReference>
<feature type="domain" description="Tetrapyrrole biosynthesis uroporphyrinogen III synthase" evidence="1">
    <location>
        <begin position="23"/>
        <end position="75"/>
    </location>
</feature>
<dbReference type="Gene3D" id="3.40.50.10090">
    <property type="match status" value="1"/>
</dbReference>
<dbReference type="GO" id="GO:0033014">
    <property type="term" value="P:tetrapyrrole biosynthetic process"/>
    <property type="evidence" value="ECO:0007669"/>
    <property type="project" value="InterPro"/>
</dbReference>
<dbReference type="EMBL" id="BAVS01000006">
    <property type="protein sequence ID" value="GAE92651.1"/>
    <property type="molecule type" value="Genomic_DNA"/>
</dbReference>
<dbReference type="RefSeq" id="WP_052000427.1">
    <property type="nucleotide sequence ID" value="NZ_BAVS01000006.1"/>
</dbReference>
<protein>
    <recommendedName>
        <fullName evidence="1">Tetrapyrrole biosynthesis uroporphyrinogen III synthase domain-containing protein</fullName>
    </recommendedName>
</protein>
<sequence>MTNLLLGKNILVTREATQALPLIHLLEDEGATCYHVPLLCFEAIFDEENRRQLLQLDQQADWLFFTSAKAVLFLINM</sequence>
<dbReference type="OrthoDB" id="9815856at2"/>
<dbReference type="Proteomes" id="UP000019102">
    <property type="component" value="Unassembled WGS sequence"/>
</dbReference>
<dbReference type="AlphaFoldDB" id="W4VHL4"/>
<name>W4VHL4_9BACI</name>
<evidence type="ECO:0000313" key="2">
    <source>
        <dbReference type="EMBL" id="GAE92651.1"/>
    </source>
</evidence>
<keyword evidence="3" id="KW-1185">Reference proteome</keyword>
<dbReference type="Pfam" id="PF02602">
    <property type="entry name" value="HEM4"/>
    <property type="match status" value="1"/>
</dbReference>
<dbReference type="InterPro" id="IPR036108">
    <property type="entry name" value="4pyrrol_syn_uPrphyn_synt_sf"/>
</dbReference>